<comment type="similarity">
    <text evidence="3 11">Belongs to the adenylate kinase family.</text>
</comment>
<comment type="caution">
    <text evidence="13">The sequence shown here is derived from an EMBL/GenBank/DDBJ whole genome shotgun (WGS) entry which is preliminary data.</text>
</comment>
<dbReference type="GO" id="GO:0009507">
    <property type="term" value="C:chloroplast"/>
    <property type="evidence" value="ECO:0007669"/>
    <property type="project" value="UniProtKB-SubCell"/>
</dbReference>
<accession>A0A8T0QT25</accession>
<keyword evidence="9 11" id="KW-0418">Kinase</keyword>
<dbReference type="OrthoDB" id="439792at2759"/>
<evidence type="ECO:0000256" key="2">
    <source>
        <dbReference type="ARBA" id="ARBA00004229"/>
    </source>
</evidence>
<evidence type="ECO:0000256" key="7">
    <source>
        <dbReference type="ARBA" id="ARBA00022679"/>
    </source>
</evidence>
<feature type="compositionally biased region" description="Low complexity" evidence="12">
    <location>
        <begin position="47"/>
        <end position="57"/>
    </location>
</feature>
<evidence type="ECO:0000256" key="12">
    <source>
        <dbReference type="SAM" id="MobiDB-lite"/>
    </source>
</evidence>
<evidence type="ECO:0000256" key="5">
    <source>
        <dbReference type="ARBA" id="ARBA00022528"/>
    </source>
</evidence>
<evidence type="ECO:0000256" key="4">
    <source>
        <dbReference type="ARBA" id="ARBA00012955"/>
    </source>
</evidence>
<gene>
    <name evidence="13" type="ORF">PVAP13_6NG012000</name>
</gene>
<dbReference type="AlphaFoldDB" id="A0A8T0QT25"/>
<evidence type="ECO:0000313" key="13">
    <source>
        <dbReference type="EMBL" id="KAG2576179.1"/>
    </source>
</evidence>
<protein>
    <recommendedName>
        <fullName evidence="4">adenylate kinase</fullName>
        <ecNumber evidence="4">2.7.4.3</ecNumber>
    </recommendedName>
</protein>
<dbReference type="InterPro" id="IPR033690">
    <property type="entry name" value="Adenylat_kinase_CS"/>
</dbReference>
<dbReference type="EC" id="2.7.4.3" evidence="4"/>
<keyword evidence="10" id="KW-0067">ATP-binding</keyword>
<reference evidence="13" key="1">
    <citation type="submission" date="2020-05" db="EMBL/GenBank/DDBJ databases">
        <title>WGS assembly of Panicum virgatum.</title>
        <authorList>
            <person name="Lovell J.T."/>
            <person name="Jenkins J."/>
            <person name="Shu S."/>
            <person name="Juenger T.E."/>
            <person name="Schmutz J."/>
        </authorList>
    </citation>
    <scope>NUCLEOTIDE SEQUENCE</scope>
    <source>
        <strain evidence="13">AP13</strain>
    </source>
</reference>
<evidence type="ECO:0000256" key="11">
    <source>
        <dbReference type="RuleBase" id="RU003330"/>
    </source>
</evidence>
<dbReference type="PROSITE" id="PS00113">
    <property type="entry name" value="ADENYLATE_KINASE"/>
    <property type="match status" value="1"/>
</dbReference>
<keyword evidence="5" id="KW-0150">Chloroplast</keyword>
<dbReference type="PRINTS" id="PR00094">
    <property type="entry name" value="ADENYLTKNASE"/>
</dbReference>
<dbReference type="NCBIfam" id="TIGR01351">
    <property type="entry name" value="adk"/>
    <property type="match status" value="1"/>
</dbReference>
<keyword evidence="8" id="KW-0547">Nucleotide-binding</keyword>
<dbReference type="SUPFAM" id="SSF52540">
    <property type="entry name" value="P-loop containing nucleoside triphosphate hydrolases"/>
    <property type="match status" value="1"/>
</dbReference>
<evidence type="ECO:0000256" key="1">
    <source>
        <dbReference type="ARBA" id="ARBA00000582"/>
    </source>
</evidence>
<dbReference type="CDD" id="cd01428">
    <property type="entry name" value="ADK"/>
    <property type="match status" value="1"/>
</dbReference>
<comment type="subcellular location">
    <subcellularLocation>
        <location evidence="2">Plastid</location>
        <location evidence="2">Chloroplast</location>
    </subcellularLocation>
</comment>
<dbReference type="GO" id="GO:0004017">
    <property type="term" value="F:AMP kinase activity"/>
    <property type="evidence" value="ECO:0007669"/>
    <property type="project" value="UniProtKB-EC"/>
</dbReference>
<dbReference type="GO" id="GO:0005524">
    <property type="term" value="F:ATP binding"/>
    <property type="evidence" value="ECO:0007669"/>
    <property type="project" value="UniProtKB-KW"/>
</dbReference>
<evidence type="ECO:0000256" key="10">
    <source>
        <dbReference type="ARBA" id="ARBA00022840"/>
    </source>
</evidence>
<keyword evidence="6" id="KW-0934">Plastid</keyword>
<evidence type="ECO:0000256" key="3">
    <source>
        <dbReference type="ARBA" id="ARBA00007220"/>
    </source>
</evidence>
<organism evidence="13 14">
    <name type="scientific">Panicum virgatum</name>
    <name type="common">Blackwell switchgrass</name>
    <dbReference type="NCBI Taxonomy" id="38727"/>
    <lineage>
        <taxon>Eukaryota</taxon>
        <taxon>Viridiplantae</taxon>
        <taxon>Streptophyta</taxon>
        <taxon>Embryophyta</taxon>
        <taxon>Tracheophyta</taxon>
        <taxon>Spermatophyta</taxon>
        <taxon>Magnoliopsida</taxon>
        <taxon>Liliopsida</taxon>
        <taxon>Poales</taxon>
        <taxon>Poaceae</taxon>
        <taxon>PACMAD clade</taxon>
        <taxon>Panicoideae</taxon>
        <taxon>Panicodae</taxon>
        <taxon>Paniceae</taxon>
        <taxon>Panicinae</taxon>
        <taxon>Panicum</taxon>
        <taxon>Panicum sect. Hiantes</taxon>
    </lineage>
</organism>
<comment type="catalytic activity">
    <reaction evidence="1">
        <text>AMP + ATP = 2 ADP</text>
        <dbReference type="Rhea" id="RHEA:12973"/>
        <dbReference type="ChEBI" id="CHEBI:30616"/>
        <dbReference type="ChEBI" id="CHEBI:456215"/>
        <dbReference type="ChEBI" id="CHEBI:456216"/>
        <dbReference type="EC" id="2.7.4.3"/>
    </reaction>
</comment>
<dbReference type="Proteomes" id="UP000823388">
    <property type="component" value="Chromosome 6N"/>
</dbReference>
<dbReference type="HAMAP" id="MF_00235">
    <property type="entry name" value="Adenylate_kinase_Adk"/>
    <property type="match status" value="1"/>
</dbReference>
<dbReference type="Gene3D" id="3.40.50.300">
    <property type="entry name" value="P-loop containing nucleotide triphosphate hydrolases"/>
    <property type="match status" value="1"/>
</dbReference>
<dbReference type="InterPro" id="IPR027417">
    <property type="entry name" value="P-loop_NTPase"/>
</dbReference>
<dbReference type="EMBL" id="CM029048">
    <property type="protein sequence ID" value="KAG2576179.1"/>
    <property type="molecule type" value="Genomic_DNA"/>
</dbReference>
<proteinExistence type="inferred from homology"/>
<keyword evidence="14" id="KW-1185">Reference proteome</keyword>
<sequence>MASSMAAACTAAAASLSPAQSANQRTPAQGRVLFPGAAPSSRSLRLSPAGRRSPATRSSRRAAKAVVAALADPLKVMIAGAPASGKGTQCELIKAKFGLVHISAGDLLRAEIAAGSENGKQAKEFMEKGQLVPDEIVVNMVKERLLQPDAQENGWLLDGYPRSYSQAMALETLGIRPDIFILLDVPEELLVERVVGRRSDPVTGKIYHLKYSPPENEEIASRLTQRFDDTEEKVKLRLQTYYQNIDSLLTTYEDVIVKVKGDATKEEVFSEIEKLLSSSLDKKTEIVASA</sequence>
<evidence type="ECO:0000256" key="6">
    <source>
        <dbReference type="ARBA" id="ARBA00022640"/>
    </source>
</evidence>
<dbReference type="InterPro" id="IPR006259">
    <property type="entry name" value="Adenyl_kin_sub"/>
</dbReference>
<evidence type="ECO:0000256" key="8">
    <source>
        <dbReference type="ARBA" id="ARBA00022741"/>
    </source>
</evidence>
<evidence type="ECO:0000313" key="14">
    <source>
        <dbReference type="Proteomes" id="UP000823388"/>
    </source>
</evidence>
<feature type="region of interest" description="Disordered" evidence="12">
    <location>
        <begin position="15"/>
        <end position="60"/>
    </location>
</feature>
<keyword evidence="7 11" id="KW-0808">Transferase</keyword>
<dbReference type="Pfam" id="PF00406">
    <property type="entry name" value="ADK"/>
    <property type="match status" value="1"/>
</dbReference>
<name>A0A8T0QT25_PANVG</name>
<dbReference type="InterPro" id="IPR000850">
    <property type="entry name" value="Adenylat/UMP-CMP_kin"/>
</dbReference>
<dbReference type="PANTHER" id="PTHR23359">
    <property type="entry name" value="NUCLEOTIDE KINASE"/>
    <property type="match status" value="1"/>
</dbReference>
<dbReference type="FunFam" id="3.40.50.300:FF:001694">
    <property type="entry name" value="Adenylate kinase, chloroplastic"/>
    <property type="match status" value="1"/>
</dbReference>
<evidence type="ECO:0000256" key="9">
    <source>
        <dbReference type="ARBA" id="ARBA00022777"/>
    </source>
</evidence>